<protein>
    <submittedName>
        <fullName evidence="1">Uncharacterized protein</fullName>
    </submittedName>
</protein>
<sequence>MGEGNIYRGSDGRYYGDVDIWERFESGAWTPCVWDTESGVEWVETEDEELLSLVPLSERPSSDPSVEQICGGLRVVSGRPENR</sequence>
<reference evidence="2" key="1">
    <citation type="submission" date="2016-10" db="EMBL/GenBank/DDBJ databases">
        <authorList>
            <person name="Varghese N."/>
            <person name="Submissions S."/>
        </authorList>
    </citation>
    <scope>NUCLEOTIDE SEQUENCE [LARGE SCALE GENOMIC DNA]</scope>
    <source>
        <strain evidence="2">CGMCC 1.10121</strain>
    </source>
</reference>
<accession>A0A1H8SW62</accession>
<dbReference type="EMBL" id="FODV01000005">
    <property type="protein sequence ID" value="SEO83229.1"/>
    <property type="molecule type" value="Genomic_DNA"/>
</dbReference>
<dbReference type="OrthoDB" id="304698at2157"/>
<evidence type="ECO:0000313" key="1">
    <source>
        <dbReference type="EMBL" id="SEO83229.1"/>
    </source>
</evidence>
<proteinExistence type="predicted"/>
<dbReference type="RefSeq" id="WP_089824628.1">
    <property type="nucleotide sequence ID" value="NZ_FODV01000005.1"/>
</dbReference>
<keyword evidence="2" id="KW-1185">Reference proteome</keyword>
<organism evidence="1 2">
    <name type="scientific">Halogranum amylolyticum</name>
    <dbReference type="NCBI Taxonomy" id="660520"/>
    <lineage>
        <taxon>Archaea</taxon>
        <taxon>Methanobacteriati</taxon>
        <taxon>Methanobacteriota</taxon>
        <taxon>Stenosarchaea group</taxon>
        <taxon>Halobacteria</taxon>
        <taxon>Halobacteriales</taxon>
        <taxon>Haloferacaceae</taxon>
    </lineage>
</organism>
<gene>
    <name evidence="1" type="ORF">SAMN04487948_105378</name>
</gene>
<dbReference type="Proteomes" id="UP000199126">
    <property type="component" value="Unassembled WGS sequence"/>
</dbReference>
<dbReference type="AlphaFoldDB" id="A0A1H8SW62"/>
<name>A0A1H8SW62_9EURY</name>
<evidence type="ECO:0000313" key="2">
    <source>
        <dbReference type="Proteomes" id="UP000199126"/>
    </source>
</evidence>